<evidence type="ECO:0000256" key="2">
    <source>
        <dbReference type="PROSITE-ProRule" id="PRU00176"/>
    </source>
</evidence>
<reference evidence="5" key="1">
    <citation type="submission" date="2017-10" db="EMBL/GenBank/DDBJ databases">
        <title>Paulinella longichromatophora chromatophore genome.</title>
        <authorList>
            <person name="Lhee D."/>
            <person name="Yoon H.S."/>
        </authorList>
    </citation>
    <scope>NUCLEOTIDE SEQUENCE</scope>
</reference>
<gene>
    <name evidence="5" type="primary">rbpA</name>
    <name evidence="5" type="ORF">PLO_719</name>
</gene>
<feature type="domain" description="RRM" evidence="4">
    <location>
        <begin position="1"/>
        <end position="79"/>
    </location>
</feature>
<feature type="region of interest" description="Disordered" evidence="3">
    <location>
        <begin position="76"/>
        <end position="100"/>
    </location>
</feature>
<dbReference type="InterPro" id="IPR052462">
    <property type="entry name" value="SLIRP/GR-RBP-like"/>
</dbReference>
<keyword evidence="5" id="KW-0934">Plastid</keyword>
<keyword evidence="1 2" id="KW-0694">RNA-binding</keyword>
<dbReference type="Gene3D" id="3.30.70.330">
    <property type="match status" value="1"/>
</dbReference>
<evidence type="ECO:0000256" key="3">
    <source>
        <dbReference type="SAM" id="MobiDB-lite"/>
    </source>
</evidence>
<organism evidence="5">
    <name type="scientific">Paulinella longichromatophora</name>
    <dbReference type="NCBI Taxonomy" id="1708747"/>
    <lineage>
        <taxon>Eukaryota</taxon>
        <taxon>Sar</taxon>
        <taxon>Rhizaria</taxon>
        <taxon>Cercozoa</taxon>
        <taxon>Imbricatea</taxon>
        <taxon>Silicofilosea</taxon>
        <taxon>Euglyphida</taxon>
        <taxon>Paulinellidae</taxon>
        <taxon>Paulinella</taxon>
    </lineage>
</organism>
<geneLocation type="plastid" evidence="5"/>
<dbReference type="SMART" id="SM00360">
    <property type="entry name" value="RRM"/>
    <property type="match status" value="1"/>
</dbReference>
<dbReference type="SUPFAM" id="SSF54928">
    <property type="entry name" value="RNA-binding domain, RBD"/>
    <property type="match status" value="1"/>
</dbReference>
<dbReference type="InterPro" id="IPR012677">
    <property type="entry name" value="Nucleotide-bd_a/b_plait_sf"/>
</dbReference>
<name>A0A2H4ZQA4_9EUKA</name>
<dbReference type="EMBL" id="MG264610">
    <property type="protein sequence ID" value="AUG32693.1"/>
    <property type="molecule type" value="Genomic_DNA"/>
</dbReference>
<protein>
    <submittedName>
        <fullName evidence="5">RNA-binding protein RbpD</fullName>
    </submittedName>
</protein>
<feature type="compositionally biased region" description="Gly residues" evidence="3">
    <location>
        <begin position="81"/>
        <end position="100"/>
    </location>
</feature>
<dbReference type="PROSITE" id="PS50102">
    <property type="entry name" value="RRM"/>
    <property type="match status" value="1"/>
</dbReference>
<evidence type="ECO:0000256" key="1">
    <source>
        <dbReference type="ARBA" id="ARBA00022884"/>
    </source>
</evidence>
<dbReference type="Pfam" id="PF00076">
    <property type="entry name" value="RRM_1"/>
    <property type="match status" value="1"/>
</dbReference>
<proteinExistence type="predicted"/>
<dbReference type="InterPro" id="IPR035979">
    <property type="entry name" value="RBD_domain_sf"/>
</dbReference>
<dbReference type="GO" id="GO:0003723">
    <property type="term" value="F:RNA binding"/>
    <property type="evidence" value="ECO:0007669"/>
    <property type="project" value="UniProtKB-UniRule"/>
</dbReference>
<dbReference type="AlphaFoldDB" id="A0A2H4ZQA4"/>
<dbReference type="PANTHER" id="PTHR48027">
    <property type="entry name" value="HETEROGENEOUS NUCLEAR RIBONUCLEOPROTEIN 87F-RELATED"/>
    <property type="match status" value="1"/>
</dbReference>
<evidence type="ECO:0000313" key="5">
    <source>
        <dbReference type="EMBL" id="AUG32693.1"/>
    </source>
</evidence>
<dbReference type="InterPro" id="IPR000504">
    <property type="entry name" value="RRM_dom"/>
</dbReference>
<accession>A0A2H4ZQA4</accession>
<evidence type="ECO:0000259" key="4">
    <source>
        <dbReference type="PROSITE" id="PS50102"/>
    </source>
</evidence>
<sequence length="127" mass="12895">MSIYVGNLSFDAEQEDLQGLFAQYGDVSKVSLPLDRETGRKRGFAFVEMANEADEQKAIDDLQDVEWMGRMIRVNKAEPRTGGGGNRGGGYGGGGNRGGGGYGGGGYGGGGGGGGGGSVVVVVIATN</sequence>